<dbReference type="KEGG" id="rarg:115735713"/>
<evidence type="ECO:0000313" key="3">
    <source>
        <dbReference type="RefSeq" id="XP_030522963.1"/>
    </source>
</evidence>
<protein>
    <submittedName>
        <fullName evidence="3">Uncharacterized protein LOC115735713 isoform X1</fullName>
    </submittedName>
</protein>
<keyword evidence="2" id="KW-1185">Reference proteome</keyword>
<gene>
    <name evidence="3" type="primary">LOC115735713</name>
</gene>
<proteinExistence type="predicted"/>
<organism evidence="2 3">
    <name type="scientific">Rhodamnia argentea</name>
    <dbReference type="NCBI Taxonomy" id="178133"/>
    <lineage>
        <taxon>Eukaryota</taxon>
        <taxon>Viridiplantae</taxon>
        <taxon>Streptophyta</taxon>
        <taxon>Embryophyta</taxon>
        <taxon>Tracheophyta</taxon>
        <taxon>Spermatophyta</taxon>
        <taxon>Magnoliopsida</taxon>
        <taxon>eudicotyledons</taxon>
        <taxon>Gunneridae</taxon>
        <taxon>Pentapetalae</taxon>
        <taxon>rosids</taxon>
        <taxon>malvids</taxon>
        <taxon>Myrtales</taxon>
        <taxon>Myrtaceae</taxon>
        <taxon>Myrtoideae</taxon>
        <taxon>Myrteae</taxon>
        <taxon>Australasian group</taxon>
        <taxon>Rhodamnia</taxon>
    </lineage>
</organism>
<feature type="region of interest" description="Disordered" evidence="1">
    <location>
        <begin position="297"/>
        <end position="321"/>
    </location>
</feature>
<dbReference type="PANTHER" id="PTHR36325:SF1">
    <property type="entry name" value="MYOSIN-2 HEAVY CHAIN-LIKE PROTEIN"/>
    <property type="match status" value="1"/>
</dbReference>
<dbReference type="OrthoDB" id="2019579at2759"/>
<feature type="region of interest" description="Disordered" evidence="1">
    <location>
        <begin position="575"/>
        <end position="603"/>
    </location>
</feature>
<dbReference type="RefSeq" id="XP_030522963.1">
    <property type="nucleotide sequence ID" value="XM_030667103.2"/>
</dbReference>
<dbReference type="AlphaFoldDB" id="A0A8B8NLT7"/>
<name>A0A8B8NLT7_9MYRT</name>
<sequence>MDLGCFDMGCISVSDKQNADRGLGSEEKEGVPLPVEINTSASKPGKNKLLKETRQSITALNRFTSLIKKPPHRKTSPINWFPRKKVDSYLERKIKMLQERDGMNLSLDQTLDDANPHYSRVLREKMAARDAAHRAMEARKAALVEASWSRILQAARIQSKEAKSLLQTAEKNAAEAFEAATAMGVIMYDTPNCSRQSTKIQASSVNEGGSTTHTVTASFETAFEVDREVAAAVKSAFIRLANCPSFSKDEFRDLLQKISQNPDTGEANQELKEFSSEYDSGSGSDFETASQKNAISSLDLNASKPLEGTRQRRNKRRQSLEKLTMEKLVEMMVERLKRLQEGELSSLATIVATRGLNVALAEIENSKDPGAAAGFSNASAVSISRRMSSSGGAAGFSNTPVVFISRRMSSSGAGSAKNYNYQSFLSAQARKNQAPELPSLDKFLVKHKSKLEIEVEKAKSRKNLGNETVGSTCITGEVSSEITGTQNRSLEKDCRNAGVNAPSSESVPDFGSMLVKHSSKLEKEIVEMKRNCGEEYEPTLKGQNGVLGLAKDASGVPSLDQVLVKHVSRLEREVEEAKNGRKNRSVEGCEMSSSDKESEEVDVNSVRDCETIGKENLDVSNIAREETEESLDKILVKPLHRLEREKLQALSSRSNYEYQKHQKKQYGHNLDDCESLDEILVKHVSRLEKEKMRTKSEEGFSVKTRSDAHLPVNAEGGLHQILVKHKSRLEREKIAAATQQEQINKDYVTRREARERELHEAWGGLSLGNSMKPHLSKLEREKAAWIKAEEEERKRTLQEL</sequence>
<dbReference type="PANTHER" id="PTHR36325">
    <property type="entry name" value="MYOSIN-2 HEAVY CHAIN-LIKE PROTEIN"/>
    <property type="match status" value="1"/>
</dbReference>
<dbReference type="GeneID" id="115735713"/>
<feature type="compositionally biased region" description="Basic and acidic residues" evidence="1">
    <location>
        <begin position="575"/>
        <end position="587"/>
    </location>
</feature>
<reference evidence="3" key="1">
    <citation type="submission" date="2025-08" db="UniProtKB">
        <authorList>
            <consortium name="RefSeq"/>
        </authorList>
    </citation>
    <scope>IDENTIFICATION</scope>
    <source>
        <tissue evidence="3">Leaf</tissue>
    </source>
</reference>
<evidence type="ECO:0000256" key="1">
    <source>
        <dbReference type="SAM" id="MobiDB-lite"/>
    </source>
</evidence>
<dbReference type="Proteomes" id="UP000827889">
    <property type="component" value="Chromosome 11"/>
</dbReference>
<accession>A0A8B8NLT7</accession>
<evidence type="ECO:0000313" key="2">
    <source>
        <dbReference type="Proteomes" id="UP000827889"/>
    </source>
</evidence>